<protein>
    <submittedName>
        <fullName evidence="2">DUF2285 domain-containing protein</fullName>
    </submittedName>
</protein>
<dbReference type="InterPro" id="IPR018754">
    <property type="entry name" value="RovC-like_DNA-bd"/>
</dbReference>
<dbReference type="Pfam" id="PF10074">
    <property type="entry name" value="RovC_DNA-bd"/>
    <property type="match status" value="1"/>
</dbReference>
<dbReference type="RefSeq" id="WP_207847032.1">
    <property type="nucleotide sequence ID" value="NZ_JAFVMH010000009.1"/>
</dbReference>
<sequence length="168" mass="19494">MPLAQTLTPRRLDLLALSDVRFVETYDGIYICCVCAGVTWQLWMEHQWPGPHHYVFEQAYDSFTPLRAHETIRFWRVLAGFPDPGPWHRMSAQSIARHILALRVKDALAMGVSERVIADRLLGEPTARAYDWPDISGRGRFRRLKNLADRLIEGGYRDLMGYPLSRRR</sequence>
<evidence type="ECO:0000259" key="1">
    <source>
        <dbReference type="Pfam" id="PF10074"/>
    </source>
</evidence>
<dbReference type="EMBL" id="JAFVMH010000009">
    <property type="protein sequence ID" value="MBO1326374.1"/>
    <property type="molecule type" value="Genomic_DNA"/>
</dbReference>
<comment type="caution">
    <text evidence="2">The sequence shown here is derived from an EMBL/GenBank/DDBJ whole genome shotgun (WGS) entry which is preliminary data.</text>
</comment>
<proteinExistence type="predicted"/>
<gene>
    <name evidence="2" type="ORF">J2D77_14570</name>
</gene>
<evidence type="ECO:0000313" key="2">
    <source>
        <dbReference type="EMBL" id="MBO1326374.1"/>
    </source>
</evidence>
<accession>A0A939HR98</accession>
<reference evidence="2" key="1">
    <citation type="submission" date="2021-03" db="EMBL/GenBank/DDBJ databases">
        <title>The complete genome sequence of Acetobacter sp. TBRC 12339.</title>
        <authorList>
            <person name="Charoenyingcharoen P."/>
            <person name="Yukphan P."/>
        </authorList>
    </citation>
    <scope>NUCLEOTIDE SEQUENCE</scope>
    <source>
        <strain evidence="2">TBRC 12339</strain>
    </source>
</reference>
<keyword evidence="3" id="KW-1185">Reference proteome</keyword>
<dbReference type="Proteomes" id="UP000664073">
    <property type="component" value="Unassembled WGS sequence"/>
</dbReference>
<feature type="domain" description="T6SS Transcription factor RovC-like DNA binding" evidence="1">
    <location>
        <begin position="60"/>
        <end position="160"/>
    </location>
</feature>
<organism evidence="2 3">
    <name type="scientific">Acetobacter garciniae</name>
    <dbReference type="NCBI Taxonomy" id="2817435"/>
    <lineage>
        <taxon>Bacteria</taxon>
        <taxon>Pseudomonadati</taxon>
        <taxon>Pseudomonadota</taxon>
        <taxon>Alphaproteobacteria</taxon>
        <taxon>Acetobacterales</taxon>
        <taxon>Acetobacteraceae</taxon>
        <taxon>Acetobacter</taxon>
    </lineage>
</organism>
<evidence type="ECO:0000313" key="3">
    <source>
        <dbReference type="Proteomes" id="UP000664073"/>
    </source>
</evidence>
<name>A0A939HR98_9PROT</name>
<dbReference type="AlphaFoldDB" id="A0A939HR98"/>